<feature type="region of interest" description="Disordered" evidence="1">
    <location>
        <begin position="170"/>
        <end position="222"/>
    </location>
</feature>
<reference evidence="3" key="1">
    <citation type="submission" date="2021-01" db="EMBL/GenBank/DDBJ databases">
        <authorList>
            <person name="Kaushik A."/>
        </authorList>
    </citation>
    <scope>NUCLEOTIDE SEQUENCE</scope>
    <source>
        <strain evidence="2">AG4-R118</strain>
        <strain evidence="3">AG4-RS23</strain>
    </source>
</reference>
<comment type="caution">
    <text evidence="3">The sequence shown here is derived from an EMBL/GenBank/DDBJ whole genome shotgun (WGS) entry which is preliminary data.</text>
</comment>
<evidence type="ECO:0000313" key="2">
    <source>
        <dbReference type="EMBL" id="CAE6505053.1"/>
    </source>
</evidence>
<evidence type="ECO:0000313" key="3">
    <source>
        <dbReference type="EMBL" id="CAE6505450.1"/>
    </source>
</evidence>
<protein>
    <recommendedName>
        <fullName evidence="5">Laminin domain protein</fullName>
    </recommendedName>
</protein>
<gene>
    <name evidence="3" type="ORF">RDB_LOCUS129183</name>
    <name evidence="2" type="ORF">RDB_LOCUS158377</name>
</gene>
<dbReference type="Proteomes" id="UP000663861">
    <property type="component" value="Unassembled WGS sequence"/>
</dbReference>
<sequence length="357" mass="39693">MISMRISNSGESILTPPRLPDYLSAVHSLKAIAGKPADKDVKAIHAVIRALNSVAHLPTFHNPDLSMQLSQHLFSAQMAVYQANYSMCLMPGDKSVYTPPTLPAHIPGKLNKIVGTPSDEEIKSTQSAVRTLESFAIHPHLFDEDLGMKLSQHLFNIQFARYMRDSRRGKFASDNQTEDWAPAPQPTQGSEQVWVPANPPIEYSDSEEQTDTPVPQPEHVSEPPLELVQLGDALKEMKDTMNGSKVVLENMNKMLTSIKSDQFGVHSSAGTQYLLKDPLNQNGLLASEYGLPRLCYTYKPFSARYFVAVSNDVMARYLQFFDKGADLILGGEEPRLIDGMRDEAEKLLLAESGLWYS</sequence>
<organism evidence="3 4">
    <name type="scientific">Rhizoctonia solani</name>
    <dbReference type="NCBI Taxonomy" id="456999"/>
    <lineage>
        <taxon>Eukaryota</taxon>
        <taxon>Fungi</taxon>
        <taxon>Dikarya</taxon>
        <taxon>Basidiomycota</taxon>
        <taxon>Agaricomycotina</taxon>
        <taxon>Agaricomycetes</taxon>
        <taxon>Cantharellales</taxon>
        <taxon>Ceratobasidiaceae</taxon>
        <taxon>Rhizoctonia</taxon>
    </lineage>
</organism>
<name>A0A8H3HEG6_9AGAM</name>
<dbReference type="Proteomes" id="UP000663888">
    <property type="component" value="Unassembled WGS sequence"/>
</dbReference>
<accession>A0A8H3HEG6</accession>
<dbReference type="EMBL" id="CAJMWX010001773">
    <property type="protein sequence ID" value="CAE6505053.1"/>
    <property type="molecule type" value="Genomic_DNA"/>
</dbReference>
<evidence type="ECO:0000256" key="1">
    <source>
        <dbReference type="SAM" id="MobiDB-lite"/>
    </source>
</evidence>
<evidence type="ECO:0000313" key="4">
    <source>
        <dbReference type="Proteomes" id="UP000663861"/>
    </source>
</evidence>
<evidence type="ECO:0008006" key="5">
    <source>
        <dbReference type="Google" id="ProtNLM"/>
    </source>
</evidence>
<dbReference type="AlphaFoldDB" id="A0A8H3HEG6"/>
<dbReference type="EMBL" id="CAJMWY010003708">
    <property type="protein sequence ID" value="CAE6505450.1"/>
    <property type="molecule type" value="Genomic_DNA"/>
</dbReference>
<proteinExistence type="predicted"/>